<accession>A0A062VGK6</accession>
<name>A0A062VGK6_9PROT</name>
<feature type="transmembrane region" description="Helical" evidence="3">
    <location>
        <begin position="37"/>
        <end position="55"/>
    </location>
</feature>
<dbReference type="InterPro" id="IPR029025">
    <property type="entry name" value="T3SS_substrate_exporter_C"/>
</dbReference>
<feature type="region of interest" description="Disordered" evidence="2">
    <location>
        <begin position="1"/>
        <end position="28"/>
    </location>
</feature>
<feature type="transmembrane region" description="Helical" evidence="3">
    <location>
        <begin position="86"/>
        <end position="113"/>
    </location>
</feature>
<evidence type="ECO:0000256" key="1">
    <source>
        <dbReference type="ARBA" id="ARBA00010690"/>
    </source>
</evidence>
<gene>
    <name evidence="4" type="ORF">HPO_14297</name>
</gene>
<evidence type="ECO:0000256" key="3">
    <source>
        <dbReference type="SAM" id="Phobius"/>
    </source>
</evidence>
<dbReference type="GO" id="GO:0009306">
    <property type="term" value="P:protein secretion"/>
    <property type="evidence" value="ECO:0007669"/>
    <property type="project" value="InterPro"/>
</dbReference>
<dbReference type="SUPFAM" id="SSF160544">
    <property type="entry name" value="EscU C-terminal domain-like"/>
    <property type="match status" value="1"/>
</dbReference>
<dbReference type="AlphaFoldDB" id="A0A062VGK6"/>
<protein>
    <submittedName>
        <fullName evidence="4">FlhB/HrpN/YscU/SpaS family protein</fullName>
    </submittedName>
</protein>
<comment type="caution">
    <text evidence="4">The sequence shown here is derived from an EMBL/GenBank/DDBJ whole genome shotgun (WGS) entry which is preliminary data.</text>
</comment>
<dbReference type="GO" id="GO:0005886">
    <property type="term" value="C:plasma membrane"/>
    <property type="evidence" value="ECO:0007669"/>
    <property type="project" value="TreeGrafter"/>
</dbReference>
<dbReference type="EMBL" id="ARYM01000017">
    <property type="protein sequence ID" value="KCZ97671.1"/>
    <property type="molecule type" value="Genomic_DNA"/>
</dbReference>
<keyword evidence="3" id="KW-0472">Membrane</keyword>
<dbReference type="STRING" id="1280954.HPO_14297"/>
<dbReference type="InterPro" id="IPR006135">
    <property type="entry name" value="T3SS_substrate_exporter"/>
</dbReference>
<dbReference type="RefSeq" id="WP_035600164.1">
    <property type="nucleotide sequence ID" value="NZ_ARYM01000017.1"/>
</dbReference>
<dbReference type="eggNOG" id="COG1377">
    <property type="taxonomic scope" value="Bacteria"/>
</dbReference>
<feature type="compositionally biased region" description="Basic and acidic residues" evidence="2">
    <location>
        <begin position="8"/>
        <end position="25"/>
    </location>
</feature>
<organism evidence="4 5">
    <name type="scientific">Hyphomonas polymorpha PS728</name>
    <dbReference type="NCBI Taxonomy" id="1280954"/>
    <lineage>
        <taxon>Bacteria</taxon>
        <taxon>Pseudomonadati</taxon>
        <taxon>Pseudomonadota</taxon>
        <taxon>Alphaproteobacteria</taxon>
        <taxon>Hyphomonadales</taxon>
        <taxon>Hyphomonadaceae</taxon>
        <taxon>Hyphomonas</taxon>
    </lineage>
</organism>
<evidence type="ECO:0000313" key="4">
    <source>
        <dbReference type="EMBL" id="KCZ97671.1"/>
    </source>
</evidence>
<dbReference type="PANTHER" id="PTHR30531">
    <property type="entry name" value="FLAGELLAR BIOSYNTHETIC PROTEIN FLHB"/>
    <property type="match status" value="1"/>
</dbReference>
<evidence type="ECO:0000313" key="5">
    <source>
        <dbReference type="Proteomes" id="UP000027100"/>
    </source>
</evidence>
<feature type="transmembrane region" description="Helical" evidence="3">
    <location>
        <begin position="196"/>
        <end position="214"/>
    </location>
</feature>
<proteinExistence type="inferred from homology"/>
<keyword evidence="3" id="KW-0812">Transmembrane</keyword>
<dbReference type="Pfam" id="PF01312">
    <property type="entry name" value="Bac_export_2"/>
    <property type="match status" value="1"/>
</dbReference>
<dbReference type="PANTHER" id="PTHR30531:SF12">
    <property type="entry name" value="FLAGELLAR BIOSYNTHETIC PROTEIN FLHB"/>
    <property type="match status" value="1"/>
</dbReference>
<comment type="similarity">
    <text evidence="1">Belongs to the type III secretion exporter family.</text>
</comment>
<reference evidence="4 5" key="1">
    <citation type="journal article" date="2014" name="Antonie Van Leeuwenhoek">
        <title>Hyphomonas beringensis sp. nov. and Hyphomonas chukchiensis sp. nov., isolated from surface seawater of the Bering Sea and Chukchi Sea.</title>
        <authorList>
            <person name="Li C."/>
            <person name="Lai Q."/>
            <person name="Li G."/>
            <person name="Dong C."/>
            <person name="Wang J."/>
            <person name="Liao Y."/>
            <person name="Shao Z."/>
        </authorList>
    </citation>
    <scope>NUCLEOTIDE SEQUENCE [LARGE SCALE GENOMIC DNA]</scope>
    <source>
        <strain evidence="4 5">PS728</strain>
    </source>
</reference>
<dbReference type="PATRIC" id="fig|1280954.3.peg.2897"/>
<dbReference type="OrthoDB" id="9807950at2"/>
<keyword evidence="5" id="KW-1185">Reference proteome</keyword>
<dbReference type="PRINTS" id="PR00950">
    <property type="entry name" value="TYPE3IMSPROT"/>
</dbReference>
<evidence type="ECO:0000256" key="2">
    <source>
        <dbReference type="SAM" id="MobiDB-lite"/>
    </source>
</evidence>
<dbReference type="Gene3D" id="3.40.1690.10">
    <property type="entry name" value="secretion proteins EscU"/>
    <property type="match status" value="1"/>
</dbReference>
<sequence length="357" mass="39965">MAEQDNESGEKEFDASEQRLREARQEGNVPQSKEANAFALTLGILVAALILNSVVGPRLFDDFSRILYHGDAFAEDIFNGDGGATWMWLGTVLIALAPLLIVMAALVLLALIIQRSIAFSAKKIMPDIKKINPAENLKNKYGTKGLTDFMKDTVKMLFAGGLGALFLYQFARDYYGAAAVDTADFYQFTFNQALRLILYFFAFQFVLAALDLPLQWRIHASKLRMSREDMKKELKQSEGDPYMRQQRRERATKISRGQMMQNVKTATVVMVNPTHYAVALKWDPDSKKAPICVAKGVDHLALKIRELAIESNIPIYSDPPATRSIYSMVEVDEEILPEHFAAVAAAIQFVDRLRSGA</sequence>
<dbReference type="Proteomes" id="UP000027100">
    <property type="component" value="Unassembled WGS sequence"/>
</dbReference>
<keyword evidence="3" id="KW-1133">Transmembrane helix</keyword>
<feature type="transmembrane region" description="Helical" evidence="3">
    <location>
        <begin position="154"/>
        <end position="171"/>
    </location>
</feature>